<keyword evidence="7" id="KW-1185">Reference proteome</keyword>
<dbReference type="EMBL" id="CP127294">
    <property type="protein sequence ID" value="WIX80756.1"/>
    <property type="molecule type" value="Genomic_DNA"/>
</dbReference>
<sequence>MDLEREGRGLLHVQGLVKDYDGRRVVEGVSFALQPGTVTAFLGPNGAGKSTTLRMICGLTRPTAGTATIAGRRFADWPNPGHVAGVLLDAAAVHPGRTGRHHLVNGAKLMRLPSSRADQVLAQVGLSDAANRRIGKYSLGMRQRLGLAHALLADPPVLILDEPINGLDPEGIRSTRQLLRGYAQRGGTVLLSSHVLSEVDQTADRIVMIGHGRVVADGPLASFAGPARTVVRTNDVPKLGAALQRAGLDVRQTGPDALSVAAPTERVSDIAFAAQVRVLGLAEEQQNLEELFFRLTGGPR</sequence>
<dbReference type="SUPFAM" id="SSF52540">
    <property type="entry name" value="P-loop containing nucleoside triphosphate hydrolases"/>
    <property type="match status" value="1"/>
</dbReference>
<dbReference type="SMART" id="SM00382">
    <property type="entry name" value="AAA"/>
    <property type="match status" value="1"/>
</dbReference>
<protein>
    <submittedName>
        <fullName evidence="6">ATP-binding cassette domain-containing protein</fullName>
    </submittedName>
</protein>
<accession>A0A9Y2MW50</accession>
<dbReference type="GO" id="GO:0016887">
    <property type="term" value="F:ATP hydrolysis activity"/>
    <property type="evidence" value="ECO:0007669"/>
    <property type="project" value="InterPro"/>
</dbReference>
<evidence type="ECO:0000256" key="4">
    <source>
        <dbReference type="ARBA" id="ARBA00022840"/>
    </source>
</evidence>
<dbReference type="InterPro" id="IPR003593">
    <property type="entry name" value="AAA+_ATPase"/>
</dbReference>
<gene>
    <name evidence="6" type="ORF">QRX50_08330</name>
</gene>
<evidence type="ECO:0000259" key="5">
    <source>
        <dbReference type="PROSITE" id="PS50893"/>
    </source>
</evidence>
<dbReference type="Gene3D" id="3.40.50.300">
    <property type="entry name" value="P-loop containing nucleotide triphosphate hydrolases"/>
    <property type="match status" value="1"/>
</dbReference>
<dbReference type="Proteomes" id="UP001236014">
    <property type="component" value="Chromosome"/>
</dbReference>
<reference evidence="6 7" key="1">
    <citation type="submission" date="2023-06" db="EMBL/GenBank/DDBJ databases">
        <authorList>
            <person name="Oyuntsetseg B."/>
            <person name="Kim S.B."/>
        </authorList>
    </citation>
    <scope>NUCLEOTIDE SEQUENCE [LARGE SCALE GENOMIC DNA]</scope>
    <source>
        <strain evidence="6 7">2-15</strain>
    </source>
</reference>
<keyword evidence="3" id="KW-0547">Nucleotide-binding</keyword>
<keyword evidence="4 6" id="KW-0067">ATP-binding</keyword>
<evidence type="ECO:0000256" key="3">
    <source>
        <dbReference type="ARBA" id="ARBA00022741"/>
    </source>
</evidence>
<dbReference type="InterPro" id="IPR003439">
    <property type="entry name" value="ABC_transporter-like_ATP-bd"/>
</dbReference>
<evidence type="ECO:0000313" key="7">
    <source>
        <dbReference type="Proteomes" id="UP001236014"/>
    </source>
</evidence>
<dbReference type="Pfam" id="PF00005">
    <property type="entry name" value="ABC_tran"/>
    <property type="match status" value="1"/>
</dbReference>
<name>A0A9Y2MW50_9PSEU</name>
<dbReference type="PANTHER" id="PTHR43335:SF4">
    <property type="entry name" value="ABC TRANSPORTER, ATP-BINDING PROTEIN"/>
    <property type="match status" value="1"/>
</dbReference>
<dbReference type="RefSeq" id="WP_285971376.1">
    <property type="nucleotide sequence ID" value="NZ_CP127294.1"/>
</dbReference>
<evidence type="ECO:0000256" key="2">
    <source>
        <dbReference type="ARBA" id="ARBA00022448"/>
    </source>
</evidence>
<proteinExistence type="inferred from homology"/>
<evidence type="ECO:0000256" key="1">
    <source>
        <dbReference type="ARBA" id="ARBA00005417"/>
    </source>
</evidence>
<dbReference type="AlphaFoldDB" id="A0A9Y2MW50"/>
<keyword evidence="2" id="KW-0813">Transport</keyword>
<dbReference type="KEGG" id="acab:QRX50_08330"/>
<dbReference type="PROSITE" id="PS50893">
    <property type="entry name" value="ABC_TRANSPORTER_2"/>
    <property type="match status" value="1"/>
</dbReference>
<dbReference type="GO" id="GO:0005524">
    <property type="term" value="F:ATP binding"/>
    <property type="evidence" value="ECO:0007669"/>
    <property type="project" value="UniProtKB-KW"/>
</dbReference>
<dbReference type="PANTHER" id="PTHR43335">
    <property type="entry name" value="ABC TRANSPORTER, ATP-BINDING PROTEIN"/>
    <property type="match status" value="1"/>
</dbReference>
<organism evidence="6 7">
    <name type="scientific">Amycolatopsis carbonis</name>
    <dbReference type="NCBI Taxonomy" id="715471"/>
    <lineage>
        <taxon>Bacteria</taxon>
        <taxon>Bacillati</taxon>
        <taxon>Actinomycetota</taxon>
        <taxon>Actinomycetes</taxon>
        <taxon>Pseudonocardiales</taxon>
        <taxon>Pseudonocardiaceae</taxon>
        <taxon>Amycolatopsis</taxon>
    </lineage>
</organism>
<dbReference type="InterPro" id="IPR027417">
    <property type="entry name" value="P-loop_NTPase"/>
</dbReference>
<comment type="similarity">
    <text evidence="1">Belongs to the ABC transporter superfamily.</text>
</comment>
<evidence type="ECO:0000313" key="6">
    <source>
        <dbReference type="EMBL" id="WIX80756.1"/>
    </source>
</evidence>
<feature type="domain" description="ABC transporter" evidence="5">
    <location>
        <begin position="11"/>
        <end position="236"/>
    </location>
</feature>